<proteinExistence type="predicted"/>
<evidence type="ECO:0000313" key="1">
    <source>
        <dbReference type="EMBL" id="OYV81880.1"/>
    </source>
</evidence>
<sequence>RVHKIYHAPMTPCDRLLAIATLSEEIKDKLREEFARLDPVKLLLEIRTAQKVLADFATDQPQAIAPAPPDTTTFLQSLAIAWQDGEVRPTHRKEVRQARDWRTRADPFEQVWPTIEQWLNREPNVTAKELLVRLADLIPDAYNGTAQLRTLQRRVKEWRAEKAKAMVFAAMTHSEDTQQVRPNIIATVT</sequence>
<dbReference type="Proteomes" id="UP000216779">
    <property type="component" value="Unassembled WGS sequence"/>
</dbReference>
<evidence type="ECO:0000313" key="2">
    <source>
        <dbReference type="Proteomes" id="UP000216779"/>
    </source>
</evidence>
<dbReference type="EMBL" id="NCBC01000092">
    <property type="protein sequence ID" value="OYV81880.1"/>
    <property type="molecule type" value="Genomic_DNA"/>
</dbReference>
<feature type="non-terminal residue" evidence="1">
    <location>
        <position position="1"/>
    </location>
</feature>
<reference evidence="1 2" key="1">
    <citation type="submission" date="2017-03" db="EMBL/GenBank/DDBJ databases">
        <title>Lifting the veil on microbial sulfur biogeochemistry in mining wastewaters.</title>
        <authorList>
            <person name="Kantor R.S."/>
            <person name="Colenbrander Nelson T."/>
            <person name="Marshall S."/>
            <person name="Bennett D."/>
            <person name="Apte S."/>
            <person name="Camacho D."/>
            <person name="Thomas B.C."/>
            <person name="Warren L.A."/>
            <person name="Banfield J.F."/>
        </authorList>
    </citation>
    <scope>NUCLEOTIDE SEQUENCE [LARGE SCALE GENOMIC DNA]</scope>
    <source>
        <strain evidence="1">21-59-9</strain>
    </source>
</reference>
<protein>
    <submittedName>
        <fullName evidence="1">Uncharacterized protein</fullName>
    </submittedName>
</protein>
<name>A0A257TAX4_9PROT</name>
<dbReference type="AlphaFoldDB" id="A0A257TAX4"/>
<organism evidence="1 2">
    <name type="scientific">Acidithiobacillus ferrivorans</name>
    <dbReference type="NCBI Taxonomy" id="160808"/>
    <lineage>
        <taxon>Bacteria</taxon>
        <taxon>Pseudomonadati</taxon>
        <taxon>Pseudomonadota</taxon>
        <taxon>Acidithiobacillia</taxon>
        <taxon>Acidithiobacillales</taxon>
        <taxon>Acidithiobacillaceae</taxon>
        <taxon>Acidithiobacillus</taxon>
    </lineage>
</organism>
<gene>
    <name evidence="1" type="ORF">B7Z70_04070</name>
</gene>
<accession>A0A257TAX4</accession>
<comment type="caution">
    <text evidence="1">The sequence shown here is derived from an EMBL/GenBank/DDBJ whole genome shotgun (WGS) entry which is preliminary data.</text>
</comment>